<feature type="region of interest" description="Disordered" evidence="1">
    <location>
        <begin position="73"/>
        <end position="96"/>
    </location>
</feature>
<organism evidence="2 3">
    <name type="scientific">Streptomyces spiralis</name>
    <dbReference type="NCBI Taxonomy" id="66376"/>
    <lineage>
        <taxon>Bacteria</taxon>
        <taxon>Bacillati</taxon>
        <taxon>Actinomycetota</taxon>
        <taxon>Actinomycetes</taxon>
        <taxon>Kitasatosporales</taxon>
        <taxon>Streptomycetaceae</taxon>
        <taxon>Streptomyces</taxon>
    </lineage>
</organism>
<protein>
    <submittedName>
        <fullName evidence="2">Uncharacterized protein</fullName>
    </submittedName>
</protein>
<sequence>MPGDRDTARMARHEEALGSAPCPTFTDALKVCSRSTGAHRETAIQRLGCDGLPPADGGFPVLVWRHESYIRGGRREPIPKPSHGIAGRAPSHRPSRNCATARLGLATFHYQEDAVDLARRLSWGVSTQATALGTAAARATVMSA</sequence>
<reference evidence="2" key="2">
    <citation type="submission" date="2020-09" db="EMBL/GenBank/DDBJ databases">
        <authorList>
            <person name="Sun Q."/>
            <person name="Ohkuma M."/>
        </authorList>
    </citation>
    <scope>NUCLEOTIDE SEQUENCE</scope>
    <source>
        <strain evidence="2">JCM 3302</strain>
    </source>
</reference>
<comment type="caution">
    <text evidence="2">The sequence shown here is derived from an EMBL/GenBank/DDBJ whole genome shotgun (WGS) entry which is preliminary data.</text>
</comment>
<keyword evidence="3" id="KW-1185">Reference proteome</keyword>
<dbReference type="EMBL" id="BNBC01000040">
    <property type="protein sequence ID" value="GHF00723.1"/>
    <property type="molecule type" value="Genomic_DNA"/>
</dbReference>
<proteinExistence type="predicted"/>
<name>A0A919AEG0_9ACTN</name>
<accession>A0A919AEG0</accession>
<evidence type="ECO:0000256" key="1">
    <source>
        <dbReference type="SAM" id="MobiDB-lite"/>
    </source>
</evidence>
<gene>
    <name evidence="2" type="ORF">GCM10014715_66130</name>
</gene>
<evidence type="ECO:0000313" key="2">
    <source>
        <dbReference type="EMBL" id="GHF00723.1"/>
    </source>
</evidence>
<evidence type="ECO:0000313" key="3">
    <source>
        <dbReference type="Proteomes" id="UP000641386"/>
    </source>
</evidence>
<reference evidence="2" key="1">
    <citation type="journal article" date="2014" name="Int. J. Syst. Evol. Microbiol.">
        <title>Complete genome sequence of Corynebacterium casei LMG S-19264T (=DSM 44701T), isolated from a smear-ripened cheese.</title>
        <authorList>
            <consortium name="US DOE Joint Genome Institute (JGI-PGF)"/>
            <person name="Walter F."/>
            <person name="Albersmeier A."/>
            <person name="Kalinowski J."/>
            <person name="Ruckert C."/>
        </authorList>
    </citation>
    <scope>NUCLEOTIDE SEQUENCE</scope>
    <source>
        <strain evidence="2">JCM 3302</strain>
    </source>
</reference>
<dbReference type="Proteomes" id="UP000641386">
    <property type="component" value="Unassembled WGS sequence"/>
</dbReference>
<dbReference type="AlphaFoldDB" id="A0A919AEG0"/>